<feature type="transmembrane region" description="Helical" evidence="5">
    <location>
        <begin position="149"/>
        <end position="170"/>
    </location>
</feature>
<keyword evidence="2 5" id="KW-0812">Transmembrane</keyword>
<keyword evidence="4 5" id="KW-0472">Membrane</keyword>
<comment type="subcellular location">
    <subcellularLocation>
        <location evidence="1">Membrane</location>
    </subcellularLocation>
</comment>
<feature type="transmembrane region" description="Helical" evidence="5">
    <location>
        <begin position="182"/>
        <end position="201"/>
    </location>
</feature>
<gene>
    <name evidence="7" type="ORF">ALC60_11984</name>
</gene>
<reference evidence="7 8" key="1">
    <citation type="submission" date="2015-09" db="EMBL/GenBank/DDBJ databases">
        <title>Trachymyrmex zeteki WGS genome.</title>
        <authorList>
            <person name="Nygaard S."/>
            <person name="Hu H."/>
            <person name="Boomsma J."/>
            <person name="Zhang G."/>
        </authorList>
    </citation>
    <scope>NUCLEOTIDE SEQUENCE [LARGE SCALE GENOMIC DNA]</scope>
    <source>
        <strain evidence="7">Tzet28-1</strain>
        <tissue evidence="7">Whole body</tissue>
    </source>
</reference>
<organism evidence="7 8">
    <name type="scientific">Mycetomoellerius zeteki</name>
    <dbReference type="NCBI Taxonomy" id="64791"/>
    <lineage>
        <taxon>Eukaryota</taxon>
        <taxon>Metazoa</taxon>
        <taxon>Ecdysozoa</taxon>
        <taxon>Arthropoda</taxon>
        <taxon>Hexapoda</taxon>
        <taxon>Insecta</taxon>
        <taxon>Pterygota</taxon>
        <taxon>Neoptera</taxon>
        <taxon>Endopterygota</taxon>
        <taxon>Hymenoptera</taxon>
        <taxon>Apocrita</taxon>
        <taxon>Aculeata</taxon>
        <taxon>Formicoidea</taxon>
        <taxon>Formicidae</taxon>
        <taxon>Myrmicinae</taxon>
        <taxon>Mycetomoellerius</taxon>
    </lineage>
</organism>
<evidence type="ECO:0000313" key="8">
    <source>
        <dbReference type="Proteomes" id="UP000075809"/>
    </source>
</evidence>
<dbReference type="GO" id="GO:0016020">
    <property type="term" value="C:membrane"/>
    <property type="evidence" value="ECO:0007669"/>
    <property type="project" value="UniProtKB-SubCell"/>
</dbReference>
<feature type="transmembrane region" description="Helical" evidence="5">
    <location>
        <begin position="208"/>
        <end position="228"/>
    </location>
</feature>
<sequence length="457" mass="53154">MADFDAIYEEEEEHEQRLEEHYVAMVPDPIVIRGAGNMTVFGLSNRFESEFPNGLMSRVAPEEFKATVMRVNSVLKKTLPVNVKWLFCGCVCCCCTLGCSLWPVICLSKRTQHSLNKLLEWENSRLYHKLGLHWRLAKQRCDSSSMMEYISLILITFGFLNSKFLCGANSVSMELFQFTSTWLIVALTWTRAIAVMFPFGARDQTRSAITIITSLVCISFIISLTKLYSGGYETDSVFEFVPCQKMKPWGSAMYFYIALSTWLPLLFISIGNLLLIVRMRRSYKIHNELTHNFRYRSNRTNNSSRTLFAVSIVHLILLLPLGIVETLELYWDVILIKHPSNAGENERYIHWLQEKMLLKWCHGLFFHIYHWNFAINFFLYYLTGNKFRSVVAQMLKNYTDTYLPCHKKCNVCSNKHLRSCITLLTRPVVRSKQFNVTNNSIIFNNRRNSNERDSNVT</sequence>
<dbReference type="Gene3D" id="1.20.1070.10">
    <property type="entry name" value="Rhodopsin 7-helix transmembrane proteins"/>
    <property type="match status" value="1"/>
</dbReference>
<dbReference type="InterPro" id="IPR019383">
    <property type="entry name" value="Golgin_A_7/ERF4"/>
</dbReference>
<name>A0A151WM26_9HYME</name>
<dbReference type="InterPro" id="IPR039735">
    <property type="entry name" value="CHIC1/2"/>
</dbReference>
<dbReference type="Pfam" id="PF10256">
    <property type="entry name" value="Erf4"/>
    <property type="match status" value="1"/>
</dbReference>
<dbReference type="SUPFAM" id="SSF81321">
    <property type="entry name" value="Family A G protein-coupled receptor-like"/>
    <property type="match status" value="1"/>
</dbReference>
<accession>A0A151WM26</accession>
<feature type="transmembrane region" description="Helical" evidence="5">
    <location>
        <begin position="364"/>
        <end position="382"/>
    </location>
</feature>
<evidence type="ECO:0000313" key="7">
    <source>
        <dbReference type="EMBL" id="KYQ48929.1"/>
    </source>
</evidence>
<evidence type="ECO:0000256" key="2">
    <source>
        <dbReference type="ARBA" id="ARBA00022692"/>
    </source>
</evidence>
<keyword evidence="8" id="KW-1185">Reference proteome</keyword>
<dbReference type="InterPro" id="IPR019427">
    <property type="entry name" value="7TM_GPCR_serpentine_rcpt_Srw"/>
</dbReference>
<keyword evidence="3 5" id="KW-1133">Transmembrane helix</keyword>
<evidence type="ECO:0000256" key="3">
    <source>
        <dbReference type="ARBA" id="ARBA00022989"/>
    </source>
</evidence>
<evidence type="ECO:0000259" key="6">
    <source>
        <dbReference type="PROSITE" id="PS50262"/>
    </source>
</evidence>
<dbReference type="Pfam" id="PF10324">
    <property type="entry name" value="7TM_GPCR_Srw"/>
    <property type="match status" value="1"/>
</dbReference>
<protein>
    <submittedName>
        <fullName evidence="7">Cysteine-rich hydrophobic domain 2 protein</fullName>
    </submittedName>
</protein>
<dbReference type="PANTHER" id="PTHR13005">
    <property type="entry name" value="CYSTEINE-RICH HYDROPHOBIC DOMAIN PROTEIN BRAIN X-LINKED PROTEIN"/>
    <property type="match status" value="1"/>
</dbReference>
<dbReference type="PROSITE" id="PS50262">
    <property type="entry name" value="G_PROTEIN_RECEP_F1_2"/>
    <property type="match status" value="1"/>
</dbReference>
<dbReference type="InterPro" id="IPR017452">
    <property type="entry name" value="GPCR_Rhodpsn_7TM"/>
</dbReference>
<feature type="transmembrane region" description="Helical" evidence="5">
    <location>
        <begin position="254"/>
        <end position="277"/>
    </location>
</feature>
<evidence type="ECO:0000256" key="4">
    <source>
        <dbReference type="ARBA" id="ARBA00023136"/>
    </source>
</evidence>
<evidence type="ECO:0000256" key="5">
    <source>
        <dbReference type="SAM" id="Phobius"/>
    </source>
</evidence>
<dbReference type="Proteomes" id="UP000075809">
    <property type="component" value="Unassembled WGS sequence"/>
</dbReference>
<feature type="transmembrane region" description="Helical" evidence="5">
    <location>
        <begin position="83"/>
        <end position="107"/>
    </location>
</feature>
<feature type="domain" description="G-protein coupled receptors family 1 profile" evidence="6">
    <location>
        <begin position="159"/>
        <end position="380"/>
    </location>
</feature>
<dbReference type="PANTHER" id="PTHR13005:SF4">
    <property type="entry name" value="CYSTEINE-RICH HYDROPHOBIC PROTEIN"/>
    <property type="match status" value="1"/>
</dbReference>
<evidence type="ECO:0000256" key="1">
    <source>
        <dbReference type="ARBA" id="ARBA00004370"/>
    </source>
</evidence>
<dbReference type="EMBL" id="KQ982944">
    <property type="protein sequence ID" value="KYQ48929.1"/>
    <property type="molecule type" value="Genomic_DNA"/>
</dbReference>
<feature type="transmembrane region" description="Helical" evidence="5">
    <location>
        <begin position="306"/>
        <end position="324"/>
    </location>
</feature>
<dbReference type="AlphaFoldDB" id="A0A151WM26"/>
<dbReference type="GO" id="GO:0008528">
    <property type="term" value="F:G protein-coupled peptide receptor activity"/>
    <property type="evidence" value="ECO:0007669"/>
    <property type="project" value="InterPro"/>
</dbReference>
<proteinExistence type="predicted"/>